<reference evidence="27" key="1">
    <citation type="submission" date="2025-08" db="UniProtKB">
        <authorList>
            <consortium name="Ensembl"/>
        </authorList>
    </citation>
    <scope>IDENTIFICATION</scope>
</reference>
<dbReference type="PRINTS" id="PR00843">
    <property type="entry name" value="GLHYDRLASE30"/>
</dbReference>
<dbReference type="PANTHER" id="PTHR11069:SF23">
    <property type="entry name" value="LYSOSOMAL ACID GLUCOSYLCERAMIDASE"/>
    <property type="match status" value="1"/>
</dbReference>
<feature type="chain" id="PRO_5034596669" description="Glucosylceramidase" evidence="25">
    <location>
        <begin position="24"/>
        <end position="504"/>
    </location>
</feature>
<dbReference type="InterPro" id="IPR033453">
    <property type="entry name" value="Glyco_hydro_30_TIM-barrel"/>
</dbReference>
<comment type="pathway">
    <text evidence="4">Sphingolipid metabolism.</text>
</comment>
<evidence type="ECO:0000256" key="2">
    <source>
        <dbReference type="ARBA" id="ARBA00004207"/>
    </source>
</evidence>
<evidence type="ECO:0000256" key="15">
    <source>
        <dbReference type="ARBA" id="ARBA00048055"/>
    </source>
</evidence>
<keyword evidence="9 23" id="KW-0746">Sphingolipid metabolism</keyword>
<dbReference type="GO" id="GO:0042391">
    <property type="term" value="P:regulation of membrane potential"/>
    <property type="evidence" value="ECO:0007669"/>
    <property type="project" value="UniProtKB-ARBA"/>
</dbReference>
<dbReference type="PANTHER" id="PTHR11069">
    <property type="entry name" value="GLUCOSYLCERAMIDASE"/>
    <property type="match status" value="1"/>
</dbReference>
<evidence type="ECO:0000256" key="23">
    <source>
        <dbReference type="RuleBase" id="RU361188"/>
    </source>
</evidence>
<feature type="domain" description="Glycosyl hydrolase family 30 TIM-barrel" evidence="26">
    <location>
        <begin position="204"/>
        <end position="470"/>
    </location>
</feature>
<comment type="similarity">
    <text evidence="6 23">Belongs to the glycosyl hydrolase 30 family.</text>
</comment>
<evidence type="ECO:0000256" key="5">
    <source>
        <dbReference type="ARBA" id="ARBA00005189"/>
    </source>
</evidence>
<comment type="catalytic activity">
    <reaction evidence="21">
        <text>beta-D-glucosyl-N-octanoylsphing-4E-enine + cholesterol = N-octanoylsphing-4-enine + cholesteryl 3-beta-D-glucoside</text>
        <dbReference type="Rhea" id="RHEA:70303"/>
        <dbReference type="ChEBI" id="CHEBI:16113"/>
        <dbReference type="ChEBI" id="CHEBI:17495"/>
        <dbReference type="ChEBI" id="CHEBI:45815"/>
        <dbReference type="ChEBI" id="CHEBI:65222"/>
    </reaction>
    <physiologicalReaction direction="left-to-right" evidence="21">
        <dbReference type="Rhea" id="RHEA:70304"/>
    </physiologicalReaction>
    <physiologicalReaction direction="right-to-left" evidence="21">
        <dbReference type="Rhea" id="RHEA:70305"/>
    </physiologicalReaction>
</comment>
<comment type="catalytic activity">
    <reaction evidence="13">
        <text>a beta-D-galactosyl-(1&lt;-&gt;1')-N-acylsphing-4-enine + H2O = an N-acylsphing-4-enine + D-galactose</text>
        <dbReference type="Rhea" id="RHEA:14297"/>
        <dbReference type="ChEBI" id="CHEBI:4139"/>
        <dbReference type="ChEBI" id="CHEBI:15377"/>
        <dbReference type="ChEBI" id="CHEBI:18390"/>
        <dbReference type="ChEBI" id="CHEBI:52639"/>
        <dbReference type="EC" id="3.2.1.46"/>
    </reaction>
    <physiologicalReaction direction="left-to-right" evidence="13">
        <dbReference type="Rhea" id="RHEA:14298"/>
    </physiologicalReaction>
</comment>
<comment type="catalytic activity">
    <reaction evidence="14">
        <text>1-(beta-D-galactosyl)-N-dodecanoylsphing-4-enine + cholesterol = cholesteryl 3-beta-D-galactoside + N-dodecanoylsphing-4-enine</text>
        <dbReference type="Rhea" id="RHEA:70255"/>
        <dbReference type="ChEBI" id="CHEBI:16113"/>
        <dbReference type="ChEBI" id="CHEBI:72956"/>
        <dbReference type="ChEBI" id="CHEBI:73432"/>
        <dbReference type="ChEBI" id="CHEBI:189066"/>
    </reaction>
    <physiologicalReaction direction="left-to-right" evidence="14">
        <dbReference type="Rhea" id="RHEA:70256"/>
    </physiologicalReaction>
    <physiologicalReaction direction="right-to-left" evidence="14">
        <dbReference type="Rhea" id="RHEA:70257"/>
    </physiologicalReaction>
</comment>
<comment type="pathway">
    <text evidence="3">Steroid metabolism; cholesterol metabolism.</text>
</comment>
<keyword evidence="7 25" id="KW-0732">Signal</keyword>
<dbReference type="InterPro" id="IPR017853">
    <property type="entry name" value="GH"/>
</dbReference>
<comment type="catalytic activity">
    <reaction evidence="18">
        <text>beta-D-glucosyl-N-dodecanoylsphing-4-enine + cholesterol = N-dodecanoylsphing-4-enine + cholesteryl 3-beta-D-glucoside</text>
        <dbReference type="Rhea" id="RHEA:70307"/>
        <dbReference type="ChEBI" id="CHEBI:16113"/>
        <dbReference type="ChEBI" id="CHEBI:17495"/>
        <dbReference type="ChEBI" id="CHEBI:72956"/>
        <dbReference type="ChEBI" id="CHEBI:76297"/>
    </reaction>
    <physiologicalReaction direction="left-to-right" evidence="18">
        <dbReference type="Rhea" id="RHEA:70308"/>
    </physiologicalReaction>
    <physiologicalReaction direction="right-to-left" evidence="18">
        <dbReference type="Rhea" id="RHEA:70309"/>
    </physiologicalReaction>
</comment>
<keyword evidence="23" id="KW-0326">Glycosidase</keyword>
<evidence type="ECO:0000256" key="3">
    <source>
        <dbReference type="ARBA" id="ARBA00004731"/>
    </source>
</evidence>
<dbReference type="SUPFAM" id="SSF51445">
    <property type="entry name" value="(Trans)glycosidases"/>
    <property type="match status" value="1"/>
</dbReference>
<evidence type="ECO:0000256" key="10">
    <source>
        <dbReference type="ARBA" id="ARBA00023098"/>
    </source>
</evidence>
<dbReference type="GO" id="GO:0010605">
    <property type="term" value="P:negative regulation of macromolecule metabolic process"/>
    <property type="evidence" value="ECO:0007669"/>
    <property type="project" value="UniProtKB-ARBA"/>
</dbReference>
<dbReference type="GO" id="GO:0007040">
    <property type="term" value="P:lysosome organization"/>
    <property type="evidence" value="ECO:0007669"/>
    <property type="project" value="UniProtKB-ARBA"/>
</dbReference>
<comment type="catalytic activity">
    <reaction evidence="15">
        <text>a beta-D-glucosyl-(1&lt;-&gt;1')-N-acylsphing-4-enine + cholesterol = cholesteryl 3-beta-D-glucoside + an N-acylsphing-4-enine</text>
        <dbReference type="Rhea" id="RHEA:58264"/>
        <dbReference type="ChEBI" id="CHEBI:16113"/>
        <dbReference type="ChEBI" id="CHEBI:17495"/>
        <dbReference type="ChEBI" id="CHEBI:22801"/>
        <dbReference type="ChEBI" id="CHEBI:52639"/>
    </reaction>
    <physiologicalReaction direction="left-to-right" evidence="15">
        <dbReference type="Rhea" id="RHEA:58265"/>
    </physiologicalReaction>
    <physiologicalReaction direction="right-to-left" evidence="15">
        <dbReference type="Rhea" id="RHEA:58266"/>
    </physiologicalReaction>
</comment>
<proteinExistence type="inferred from homology"/>
<evidence type="ECO:0000256" key="16">
    <source>
        <dbReference type="ARBA" id="ARBA00048111"/>
    </source>
</evidence>
<comment type="catalytic activity">
    <reaction evidence="19">
        <text>a beta-D-xylosyl-(1&lt;-&gt;1')-N-acylsphing-4-enine + cholesterol = cholesteryl 3-beta-D-xyloside + an N-acylsphing-4-enine</text>
        <dbReference type="Rhea" id="RHEA:70239"/>
        <dbReference type="ChEBI" id="CHEBI:16113"/>
        <dbReference type="ChEBI" id="CHEBI:52639"/>
        <dbReference type="ChEBI" id="CHEBI:189067"/>
        <dbReference type="ChEBI" id="CHEBI:189068"/>
    </reaction>
    <physiologicalReaction direction="left-to-right" evidence="19">
        <dbReference type="Rhea" id="RHEA:70240"/>
    </physiologicalReaction>
</comment>
<dbReference type="Gene3D" id="3.20.20.80">
    <property type="entry name" value="Glycosidases"/>
    <property type="match status" value="1"/>
</dbReference>
<evidence type="ECO:0000256" key="4">
    <source>
        <dbReference type="ARBA" id="ARBA00004991"/>
    </source>
</evidence>
<evidence type="ECO:0000256" key="11">
    <source>
        <dbReference type="ARBA" id="ARBA00033633"/>
    </source>
</evidence>
<evidence type="ECO:0000256" key="9">
    <source>
        <dbReference type="ARBA" id="ARBA00022919"/>
    </source>
</evidence>
<dbReference type="GO" id="GO:0004336">
    <property type="term" value="F:galactosylceramidase activity"/>
    <property type="evidence" value="ECO:0007669"/>
    <property type="project" value="UniProtKB-EC"/>
</dbReference>
<dbReference type="GO" id="GO:0006914">
    <property type="term" value="P:autophagy"/>
    <property type="evidence" value="ECO:0007669"/>
    <property type="project" value="UniProtKB-ARBA"/>
</dbReference>
<evidence type="ECO:0000256" key="7">
    <source>
        <dbReference type="ARBA" id="ARBA00022729"/>
    </source>
</evidence>
<keyword evidence="28" id="KW-1185">Reference proteome</keyword>
<comment type="catalytic activity">
    <reaction evidence="11">
        <text>beta-D-xylosyl-(1&lt;-&gt;1')-N-(9Z-octadecenoyl)-sphing-4-enine + cholesterol = cholesteryl 3-beta-D-xyloside + N-(9Z-octadecenoyl)-sphing-4-enine</text>
        <dbReference type="Rhea" id="RHEA:70251"/>
        <dbReference type="ChEBI" id="CHEBI:16113"/>
        <dbReference type="ChEBI" id="CHEBI:77996"/>
        <dbReference type="ChEBI" id="CHEBI:189067"/>
        <dbReference type="ChEBI" id="CHEBI:189081"/>
    </reaction>
    <physiologicalReaction direction="left-to-right" evidence="11">
        <dbReference type="Rhea" id="RHEA:70252"/>
    </physiologicalReaction>
</comment>
<evidence type="ECO:0000256" key="17">
    <source>
        <dbReference type="ARBA" id="ARBA00048182"/>
    </source>
</evidence>
<protein>
    <recommendedName>
        <fullName evidence="23">Glucosylceramidase</fullName>
        <ecNumber evidence="23">3.2.1.45</ecNumber>
    </recommendedName>
</protein>
<dbReference type="EC" id="3.2.1.45" evidence="23"/>
<dbReference type="GO" id="GO:0006680">
    <property type="term" value="P:glucosylceramide catabolic process"/>
    <property type="evidence" value="ECO:0007669"/>
    <property type="project" value="UniProtKB-ARBA"/>
</dbReference>
<feature type="region of interest" description="Disordered" evidence="24">
    <location>
        <begin position="176"/>
        <end position="203"/>
    </location>
</feature>
<dbReference type="GO" id="GO:0008422">
    <property type="term" value="F:beta-glucosidase activity"/>
    <property type="evidence" value="ECO:0007669"/>
    <property type="project" value="UniProtKB-ARBA"/>
</dbReference>
<comment type="catalytic activity">
    <reaction evidence="20">
        <text>beta-D-glucosyl-(1&lt;-&gt;1')-N-(15Z-tetracosenoyl)-sphing-4-enine + cholesterol = N-(15Z-tetracosenoyl)-sphing-4-enine + cholesteryl 3-beta-D-glucoside</text>
        <dbReference type="Rhea" id="RHEA:70315"/>
        <dbReference type="ChEBI" id="CHEBI:16113"/>
        <dbReference type="ChEBI" id="CHEBI:17495"/>
        <dbReference type="ChEBI" id="CHEBI:74450"/>
        <dbReference type="ChEBI" id="CHEBI:76302"/>
    </reaction>
    <physiologicalReaction direction="left-to-right" evidence="20">
        <dbReference type="Rhea" id="RHEA:70316"/>
    </physiologicalReaction>
    <physiologicalReaction direction="right-to-left" evidence="20">
        <dbReference type="Rhea" id="RHEA:70317"/>
    </physiologicalReaction>
</comment>
<comment type="catalytic activity">
    <reaction evidence="17">
        <text>a beta-D-galactosyl-(1&lt;-&gt;1')-N-acylsphing-4-enine + cholesterol = cholesteryl 3-beta-D-galactoside + an N-acylsphing-4-enine</text>
        <dbReference type="Rhea" id="RHEA:70235"/>
        <dbReference type="ChEBI" id="CHEBI:16113"/>
        <dbReference type="ChEBI" id="CHEBI:18390"/>
        <dbReference type="ChEBI" id="CHEBI:52639"/>
        <dbReference type="ChEBI" id="CHEBI:189066"/>
    </reaction>
    <physiologicalReaction direction="left-to-right" evidence="17">
        <dbReference type="Rhea" id="RHEA:70236"/>
    </physiologicalReaction>
    <physiologicalReaction direction="right-to-left" evidence="17">
        <dbReference type="Rhea" id="RHEA:70237"/>
    </physiologicalReaction>
</comment>
<evidence type="ECO:0000256" key="20">
    <source>
        <dbReference type="ARBA" id="ARBA00048880"/>
    </source>
</evidence>
<dbReference type="GO" id="GO:0030163">
    <property type="term" value="P:protein catabolic process"/>
    <property type="evidence" value="ECO:0007669"/>
    <property type="project" value="UniProtKB-ARBA"/>
</dbReference>
<sequence length="504" mass="56079">MWIRRASVLGWLLLLQAAPGAAGGRPCDARDFGHGSPVCACNATYCDALDPVALPAPGAYVKYESSKAGKRLERSEGSFQRDSRVPDFHLNLDMAQRYQKVKGFGGSITDSAAINIQSLSKEAQEQLLRSYFSEEGIEYNLVRVPMASTDFSVRLYTYADTEGDFELKHFSLTEEDTRMKVSSRRGGREQGSRGEQPVPSAPPQIPILRAAQAVAKRPLSLYASPWTSPVWMKTNGAMTGRGTLKGSPGDKYHRTWAQYFIRFLDEYAKHNLTFWAMTAGNEPTAGEIVFYPFQCLGFSPEHQRDFIAQDLGPALANSSHRHVQLIILDDQRVMLPYWAQVVLHDPAAASYISGIGIHWYLDFLAPIDLTLSITHHLFPDYFLLSTEASTGSYFWEPRVVLGGWERGSQYSHSILSNLNNYVTGWTDWNLALDLQGGPNWSKNYVDSPIIVDGSKDIFYKQPMFYHLGHFRWVGGQREGSRVPHAGAPAVGRVAPVGRGPGLPP</sequence>
<dbReference type="GO" id="GO:0004348">
    <property type="term" value="F:glucosylceramidase activity"/>
    <property type="evidence" value="ECO:0007669"/>
    <property type="project" value="UniProtKB-EC"/>
</dbReference>
<evidence type="ECO:0000256" key="14">
    <source>
        <dbReference type="ARBA" id="ARBA00033703"/>
    </source>
</evidence>
<dbReference type="GO" id="GO:0005765">
    <property type="term" value="C:lysosomal membrane"/>
    <property type="evidence" value="ECO:0007669"/>
    <property type="project" value="UniProtKB-SubCell"/>
</dbReference>
<evidence type="ECO:0000259" key="26">
    <source>
        <dbReference type="Pfam" id="PF02055"/>
    </source>
</evidence>
<dbReference type="FunFam" id="3.20.20.80:FF:000030">
    <property type="entry name" value="Lysosomal acid glucosylceramidase"/>
    <property type="match status" value="1"/>
</dbReference>
<name>A0A8C4P6G8_DRONO</name>
<dbReference type="GO" id="GO:0032006">
    <property type="term" value="P:regulation of TOR signaling"/>
    <property type="evidence" value="ECO:0007669"/>
    <property type="project" value="UniProtKB-ARBA"/>
</dbReference>
<evidence type="ECO:0000256" key="6">
    <source>
        <dbReference type="ARBA" id="ARBA00005382"/>
    </source>
</evidence>
<reference evidence="27" key="2">
    <citation type="submission" date="2025-09" db="UniProtKB">
        <authorList>
            <consortium name="Ensembl"/>
        </authorList>
    </citation>
    <scope>IDENTIFICATION</scope>
</reference>
<evidence type="ECO:0000256" key="24">
    <source>
        <dbReference type="SAM" id="MobiDB-lite"/>
    </source>
</evidence>
<evidence type="ECO:0000256" key="25">
    <source>
        <dbReference type="SAM" id="SignalP"/>
    </source>
</evidence>
<accession>A0A8C4P6G8</accession>
<comment type="catalytic activity">
    <reaction evidence="16">
        <text>beta-D-glucosyl-(1&lt;-&gt;1)-N-octadecanoylsphing-4-enine + cholesterol = cholesteryl 3-beta-D-glucoside + N-octadecanoylsphing-4-enine</text>
        <dbReference type="Rhea" id="RHEA:70311"/>
        <dbReference type="ChEBI" id="CHEBI:16113"/>
        <dbReference type="ChEBI" id="CHEBI:17495"/>
        <dbReference type="ChEBI" id="CHEBI:72961"/>
        <dbReference type="ChEBI" id="CHEBI:84719"/>
    </reaction>
    <physiologicalReaction direction="left-to-right" evidence="16">
        <dbReference type="Rhea" id="RHEA:70312"/>
    </physiologicalReaction>
    <physiologicalReaction direction="right-to-left" evidence="16">
        <dbReference type="Rhea" id="RHEA:70313"/>
    </physiologicalReaction>
</comment>
<dbReference type="GO" id="GO:0008203">
    <property type="term" value="P:cholesterol metabolic process"/>
    <property type="evidence" value="ECO:0007669"/>
    <property type="project" value="UniProtKB-UniPathway"/>
</dbReference>
<evidence type="ECO:0000313" key="28">
    <source>
        <dbReference type="Proteomes" id="UP000694423"/>
    </source>
</evidence>
<evidence type="ECO:0000256" key="8">
    <source>
        <dbReference type="ARBA" id="ARBA00022801"/>
    </source>
</evidence>
<comment type="catalytic activity">
    <reaction evidence="22">
        <text>beta-D-glucosyl-N-(9Z-octadecenoyl)-sphing-4E-enine + cholesterol = N-(9Z-octadecenoyl)-sphing-4-enine + cholesteryl 3-beta-D-glucoside</text>
        <dbReference type="Rhea" id="RHEA:58324"/>
        <dbReference type="ChEBI" id="CHEBI:16113"/>
        <dbReference type="ChEBI" id="CHEBI:17495"/>
        <dbReference type="ChEBI" id="CHEBI:77996"/>
        <dbReference type="ChEBI" id="CHEBI:139140"/>
    </reaction>
    <physiologicalReaction direction="left-to-right" evidence="22">
        <dbReference type="Rhea" id="RHEA:58325"/>
    </physiologicalReaction>
    <physiologicalReaction direction="right-to-left" evidence="22">
        <dbReference type="Rhea" id="RHEA:58326"/>
    </physiologicalReaction>
</comment>
<comment type="catalytic activity">
    <reaction evidence="12">
        <text>cholesteryl 3-beta-D-glucoside + H2O = cholesterol + D-glucose</text>
        <dbReference type="Rhea" id="RHEA:11956"/>
        <dbReference type="ChEBI" id="CHEBI:4167"/>
        <dbReference type="ChEBI" id="CHEBI:15377"/>
        <dbReference type="ChEBI" id="CHEBI:16113"/>
        <dbReference type="ChEBI" id="CHEBI:17495"/>
    </reaction>
    <physiologicalReaction direction="left-to-right" evidence="12">
        <dbReference type="Rhea" id="RHEA:11957"/>
    </physiologicalReaction>
</comment>
<comment type="subcellular location">
    <subcellularLocation>
        <location evidence="2">Lysosome membrane</location>
        <topology evidence="2">Peripheral membrane protein</topology>
        <orientation evidence="2">Lumenal side</orientation>
    </subcellularLocation>
</comment>
<dbReference type="InterPro" id="IPR001139">
    <property type="entry name" value="Glyco_hydro_30"/>
</dbReference>
<comment type="pathway">
    <text evidence="5">Lipid metabolism.</text>
</comment>
<dbReference type="GO" id="GO:0016241">
    <property type="term" value="P:regulation of macroautophagy"/>
    <property type="evidence" value="ECO:0007669"/>
    <property type="project" value="UniProtKB-ARBA"/>
</dbReference>
<dbReference type="SUPFAM" id="SSF51011">
    <property type="entry name" value="Glycosyl hydrolase domain"/>
    <property type="match status" value="1"/>
</dbReference>
<dbReference type="GO" id="GO:0046527">
    <property type="term" value="F:glucosyltransferase activity"/>
    <property type="evidence" value="ECO:0007669"/>
    <property type="project" value="UniProtKB-ARBA"/>
</dbReference>
<evidence type="ECO:0000256" key="22">
    <source>
        <dbReference type="ARBA" id="ARBA00049516"/>
    </source>
</evidence>
<evidence type="ECO:0000256" key="13">
    <source>
        <dbReference type="ARBA" id="ARBA00033698"/>
    </source>
</evidence>
<feature type="domain" description="Glycosyl hydrolase family 30 TIM-barrel" evidence="26">
    <location>
        <begin position="101"/>
        <end position="182"/>
    </location>
</feature>
<dbReference type="GO" id="GO:0005102">
    <property type="term" value="F:signaling receptor binding"/>
    <property type="evidence" value="ECO:0007669"/>
    <property type="project" value="UniProtKB-ARBA"/>
</dbReference>
<feature type="compositionally biased region" description="Low complexity" evidence="24">
    <location>
        <begin position="483"/>
        <end position="497"/>
    </location>
</feature>
<evidence type="ECO:0000256" key="19">
    <source>
        <dbReference type="ARBA" id="ARBA00048817"/>
    </source>
</evidence>
<evidence type="ECO:0000256" key="21">
    <source>
        <dbReference type="ARBA" id="ARBA00049379"/>
    </source>
</evidence>
<evidence type="ECO:0000256" key="1">
    <source>
        <dbReference type="ARBA" id="ARBA00001013"/>
    </source>
</evidence>
<dbReference type="GO" id="GO:0042176">
    <property type="term" value="P:regulation of protein catabolic process"/>
    <property type="evidence" value="ECO:0007669"/>
    <property type="project" value="UniProtKB-ARBA"/>
</dbReference>
<evidence type="ECO:0000313" key="27">
    <source>
        <dbReference type="Ensembl" id="ENSDNVP00000010309.1"/>
    </source>
</evidence>
<dbReference type="UniPathway" id="UPA00296"/>
<dbReference type="Ensembl" id="ENSDNVT00000012397.1">
    <property type="protein sequence ID" value="ENSDNVP00000010309.1"/>
    <property type="gene ID" value="ENSDNVG00000007276.1"/>
</dbReference>
<feature type="region of interest" description="Disordered" evidence="24">
    <location>
        <begin position="483"/>
        <end position="504"/>
    </location>
</feature>
<keyword evidence="10 23" id="KW-0443">Lipid metabolism</keyword>
<comment type="catalytic activity">
    <reaction evidence="1">
        <text>a beta-D-glucosyl-(1&lt;-&gt;1')-N-acylsphing-4-enine + H2O = an N-acylsphing-4-enine + D-glucose</text>
        <dbReference type="Rhea" id="RHEA:13269"/>
        <dbReference type="ChEBI" id="CHEBI:4167"/>
        <dbReference type="ChEBI" id="CHEBI:15377"/>
        <dbReference type="ChEBI" id="CHEBI:22801"/>
        <dbReference type="ChEBI" id="CHEBI:52639"/>
        <dbReference type="EC" id="3.2.1.45"/>
    </reaction>
    <physiologicalReaction direction="left-to-right" evidence="1">
        <dbReference type="Rhea" id="RHEA:13270"/>
    </physiologicalReaction>
</comment>
<dbReference type="AlphaFoldDB" id="A0A8C4P6G8"/>
<dbReference type="Proteomes" id="UP000694423">
    <property type="component" value="Unplaced"/>
</dbReference>
<organism evidence="27 28">
    <name type="scientific">Dromaius novaehollandiae</name>
    <name type="common">Emu</name>
    <dbReference type="NCBI Taxonomy" id="8790"/>
    <lineage>
        <taxon>Eukaryota</taxon>
        <taxon>Metazoa</taxon>
        <taxon>Chordata</taxon>
        <taxon>Craniata</taxon>
        <taxon>Vertebrata</taxon>
        <taxon>Euteleostomi</taxon>
        <taxon>Archelosauria</taxon>
        <taxon>Archosauria</taxon>
        <taxon>Dinosauria</taxon>
        <taxon>Saurischia</taxon>
        <taxon>Theropoda</taxon>
        <taxon>Coelurosauria</taxon>
        <taxon>Aves</taxon>
        <taxon>Palaeognathae</taxon>
        <taxon>Casuariiformes</taxon>
        <taxon>Dromaiidae</taxon>
        <taxon>Dromaius</taxon>
    </lineage>
</organism>
<evidence type="ECO:0000256" key="18">
    <source>
        <dbReference type="ARBA" id="ARBA00048698"/>
    </source>
</evidence>
<evidence type="ECO:0000256" key="12">
    <source>
        <dbReference type="ARBA" id="ARBA00033646"/>
    </source>
</evidence>
<keyword evidence="8 23" id="KW-0378">Hydrolase</keyword>
<dbReference type="Pfam" id="PF02055">
    <property type="entry name" value="Glyco_hydro_30"/>
    <property type="match status" value="2"/>
</dbReference>
<feature type="signal peptide" evidence="25">
    <location>
        <begin position="1"/>
        <end position="23"/>
    </location>
</feature>